<feature type="compositionally biased region" description="Low complexity" evidence="1">
    <location>
        <begin position="112"/>
        <end position="124"/>
    </location>
</feature>
<evidence type="ECO:0000313" key="5">
    <source>
        <dbReference type="Proteomes" id="UP000199585"/>
    </source>
</evidence>
<evidence type="ECO:0000259" key="3">
    <source>
        <dbReference type="PROSITE" id="PS51724"/>
    </source>
</evidence>
<dbReference type="EMBL" id="FOCI01000001">
    <property type="protein sequence ID" value="SEM42784.1"/>
    <property type="molecule type" value="Genomic_DNA"/>
</dbReference>
<dbReference type="STRING" id="245187.SAMN04488003_10170"/>
<evidence type="ECO:0000256" key="1">
    <source>
        <dbReference type="SAM" id="MobiDB-lite"/>
    </source>
</evidence>
<name>A0A1H7YAB5_9RHOB</name>
<feature type="region of interest" description="Disordered" evidence="1">
    <location>
        <begin position="111"/>
        <end position="146"/>
    </location>
</feature>
<organism evidence="4 5">
    <name type="scientific">Loktanella fryxellensis</name>
    <dbReference type="NCBI Taxonomy" id="245187"/>
    <lineage>
        <taxon>Bacteria</taxon>
        <taxon>Pseudomonadati</taxon>
        <taxon>Pseudomonadota</taxon>
        <taxon>Alphaproteobacteria</taxon>
        <taxon>Rhodobacterales</taxon>
        <taxon>Roseobacteraceae</taxon>
        <taxon>Loktanella</taxon>
    </lineage>
</organism>
<reference evidence="4 5" key="1">
    <citation type="submission" date="2016-10" db="EMBL/GenBank/DDBJ databases">
        <authorList>
            <person name="de Groot N.N."/>
        </authorList>
    </citation>
    <scope>NUCLEOTIDE SEQUENCE [LARGE SCALE GENOMIC DNA]</scope>
    <source>
        <strain evidence="4 5">DSM 16213</strain>
    </source>
</reference>
<gene>
    <name evidence="4" type="ORF">SAMN04488003_10170</name>
</gene>
<dbReference type="GO" id="GO:0042834">
    <property type="term" value="F:peptidoglycan binding"/>
    <property type="evidence" value="ECO:0007669"/>
    <property type="project" value="InterPro"/>
</dbReference>
<dbReference type="Proteomes" id="UP000199585">
    <property type="component" value="Unassembled WGS sequence"/>
</dbReference>
<dbReference type="InterPro" id="IPR036680">
    <property type="entry name" value="SPOR-like_sf"/>
</dbReference>
<dbReference type="AlphaFoldDB" id="A0A1H7YAB5"/>
<dbReference type="PROSITE" id="PS51724">
    <property type="entry name" value="SPOR"/>
    <property type="match status" value="1"/>
</dbReference>
<dbReference type="Pfam" id="PF05036">
    <property type="entry name" value="SPOR"/>
    <property type="match status" value="1"/>
</dbReference>
<proteinExistence type="predicted"/>
<keyword evidence="2" id="KW-0812">Transmembrane</keyword>
<keyword evidence="5" id="KW-1185">Reference proteome</keyword>
<dbReference type="InterPro" id="IPR007730">
    <property type="entry name" value="SPOR-like_dom"/>
</dbReference>
<accession>A0A1H7YAB5</accession>
<evidence type="ECO:0000313" key="4">
    <source>
        <dbReference type="EMBL" id="SEM42784.1"/>
    </source>
</evidence>
<feature type="transmembrane region" description="Helical" evidence="2">
    <location>
        <begin position="20"/>
        <end position="39"/>
    </location>
</feature>
<feature type="domain" description="SPOR" evidence="3">
    <location>
        <begin position="301"/>
        <end position="386"/>
    </location>
</feature>
<protein>
    <submittedName>
        <fullName evidence="4">Sporulation related domain-containing protein</fullName>
    </submittedName>
</protein>
<dbReference type="Gene3D" id="3.30.70.1070">
    <property type="entry name" value="Sporulation related repeat"/>
    <property type="match status" value="1"/>
</dbReference>
<dbReference type="RefSeq" id="WP_089897520.1">
    <property type="nucleotide sequence ID" value="NZ_FOCI01000001.1"/>
</dbReference>
<evidence type="ECO:0000256" key="2">
    <source>
        <dbReference type="SAM" id="Phobius"/>
    </source>
</evidence>
<keyword evidence="2" id="KW-0472">Membrane</keyword>
<keyword evidence="2" id="KW-1133">Transmembrane helix</keyword>
<dbReference type="OrthoDB" id="8479416at2"/>
<sequence length="386" mass="38521">MTVHYEGDATGRLTEIAGRYSQYAGAAVSLSLMIGVAIWGGRTIMRDVSGVPVVRAMQGEMRVAPAEPGGDVATHRGLAVNTVAAVGVAGAPEDTLTLAPRTLDLAEEDLDTAPLTDTATGGTDDATDPQITEVATADTPPTGPMSADDILAMADQIAAGATPMQALEGLEAAAPAAVATPAAATAAPLIDEASSTAGLTVDPDAAGITDTAAVEIDPIAAALAEAMGTPAPEAAPVVVASGVRSVIRPVIRPVNRPAQAAAAVSPAVATAADLAPEPVTVAAVSTAEVPPLPAAAVLTDDLPVGTKLVQLGAFPTPEAASAEWQKLQGRFGDVMGGKDEVIQQASSGGATFYRLRASGFAELADARAFCDTLDAGRVACIPVVVR</sequence>